<reference evidence="1" key="1">
    <citation type="journal article" date="2017" name="Nature">
        <title>The sunflower genome provides insights into oil metabolism, flowering and Asterid evolution.</title>
        <authorList>
            <person name="Badouin H."/>
            <person name="Gouzy J."/>
            <person name="Grassa C.J."/>
            <person name="Murat F."/>
            <person name="Staton S.E."/>
            <person name="Cottret L."/>
            <person name="Lelandais-Briere C."/>
            <person name="Owens G.L."/>
            <person name="Carrere S."/>
            <person name="Mayjonade B."/>
            <person name="Legrand L."/>
            <person name="Gill N."/>
            <person name="Kane N.C."/>
            <person name="Bowers J.E."/>
            <person name="Hubner S."/>
            <person name="Bellec A."/>
            <person name="Berard A."/>
            <person name="Berges H."/>
            <person name="Blanchet N."/>
            <person name="Boniface M.C."/>
            <person name="Brunel D."/>
            <person name="Catrice O."/>
            <person name="Chaidir N."/>
            <person name="Claudel C."/>
            <person name="Donnadieu C."/>
            <person name="Faraut T."/>
            <person name="Fievet G."/>
            <person name="Helmstetter N."/>
            <person name="King M."/>
            <person name="Knapp S.J."/>
            <person name="Lai Z."/>
            <person name="Le Paslier M.C."/>
            <person name="Lippi Y."/>
            <person name="Lorenzon L."/>
            <person name="Mandel J.R."/>
            <person name="Marage G."/>
            <person name="Marchand G."/>
            <person name="Marquand E."/>
            <person name="Bret-Mestries E."/>
            <person name="Morien E."/>
            <person name="Nambeesan S."/>
            <person name="Nguyen T."/>
            <person name="Pegot-Espagnet P."/>
            <person name="Pouilly N."/>
            <person name="Raftis F."/>
            <person name="Sallet E."/>
            <person name="Schiex T."/>
            <person name="Thomas J."/>
            <person name="Vandecasteele C."/>
            <person name="Vares D."/>
            <person name="Vear F."/>
            <person name="Vautrin S."/>
            <person name="Crespi M."/>
            <person name="Mangin B."/>
            <person name="Burke J.M."/>
            <person name="Salse J."/>
            <person name="Munos S."/>
            <person name="Vincourt P."/>
            <person name="Rieseberg L.H."/>
            <person name="Langlade N.B."/>
        </authorList>
    </citation>
    <scope>NUCLEOTIDE SEQUENCE</scope>
    <source>
        <tissue evidence="1">Leaves</tissue>
    </source>
</reference>
<name>A0A9K3DGY8_HELAN</name>
<evidence type="ECO:0000313" key="1">
    <source>
        <dbReference type="EMBL" id="KAF5754088.1"/>
    </source>
</evidence>
<proteinExistence type="predicted"/>
<gene>
    <name evidence="1" type="ORF">HanXRQr2_Chr17g0787321</name>
</gene>
<dbReference type="AlphaFoldDB" id="A0A9K3DGY8"/>
<reference evidence="1" key="2">
    <citation type="submission" date="2020-06" db="EMBL/GenBank/DDBJ databases">
        <title>Helianthus annuus Genome sequencing and assembly Release 2.</title>
        <authorList>
            <person name="Gouzy J."/>
            <person name="Langlade N."/>
            <person name="Munos S."/>
        </authorList>
    </citation>
    <scope>NUCLEOTIDE SEQUENCE</scope>
    <source>
        <tissue evidence="1">Leaves</tissue>
    </source>
</reference>
<organism evidence="1 2">
    <name type="scientific">Helianthus annuus</name>
    <name type="common">Common sunflower</name>
    <dbReference type="NCBI Taxonomy" id="4232"/>
    <lineage>
        <taxon>Eukaryota</taxon>
        <taxon>Viridiplantae</taxon>
        <taxon>Streptophyta</taxon>
        <taxon>Embryophyta</taxon>
        <taxon>Tracheophyta</taxon>
        <taxon>Spermatophyta</taxon>
        <taxon>Magnoliopsida</taxon>
        <taxon>eudicotyledons</taxon>
        <taxon>Gunneridae</taxon>
        <taxon>Pentapetalae</taxon>
        <taxon>asterids</taxon>
        <taxon>campanulids</taxon>
        <taxon>Asterales</taxon>
        <taxon>Asteraceae</taxon>
        <taxon>Asteroideae</taxon>
        <taxon>Heliantheae alliance</taxon>
        <taxon>Heliantheae</taxon>
        <taxon>Helianthus</taxon>
    </lineage>
</organism>
<accession>A0A9K3DGY8</accession>
<sequence>MEAARFVLHACMLLKRVFCSRVFDKGPSFHACLAPDSCKFRNSFRKSNELRQRYIHVSSNLLQKSIYKLRYFNHRTIYRCRRRLAALKLTNTIVTRLQWFFRTSLLTLTLTLTL</sequence>
<dbReference type="EMBL" id="MNCJ02000332">
    <property type="protein sequence ID" value="KAF5754088.1"/>
    <property type="molecule type" value="Genomic_DNA"/>
</dbReference>
<protein>
    <submittedName>
        <fullName evidence="1">Uncharacterized protein</fullName>
    </submittedName>
</protein>
<dbReference type="Gramene" id="mRNA:HanXRQr2_Chr17g0787321">
    <property type="protein sequence ID" value="mRNA:HanXRQr2_Chr17g0787321"/>
    <property type="gene ID" value="HanXRQr2_Chr17g0787321"/>
</dbReference>
<evidence type="ECO:0000313" key="2">
    <source>
        <dbReference type="Proteomes" id="UP000215914"/>
    </source>
</evidence>
<keyword evidence="2" id="KW-1185">Reference proteome</keyword>
<dbReference type="Proteomes" id="UP000215914">
    <property type="component" value="Unassembled WGS sequence"/>
</dbReference>
<comment type="caution">
    <text evidence="1">The sequence shown here is derived from an EMBL/GenBank/DDBJ whole genome shotgun (WGS) entry which is preliminary data.</text>
</comment>